<evidence type="ECO:0000256" key="2">
    <source>
        <dbReference type="ARBA" id="ARBA00023002"/>
    </source>
</evidence>
<dbReference type="SUPFAM" id="SSF56176">
    <property type="entry name" value="FAD-binding/transporter-associated domain-like"/>
    <property type="match status" value="1"/>
</dbReference>
<evidence type="ECO:0000313" key="5">
    <source>
        <dbReference type="EMBL" id="KAJ9162242.1"/>
    </source>
</evidence>
<evidence type="ECO:0000256" key="1">
    <source>
        <dbReference type="ARBA" id="ARBA00005466"/>
    </source>
</evidence>
<keyword evidence="2" id="KW-0560">Oxidoreductase</keyword>
<dbReference type="InterPro" id="IPR016169">
    <property type="entry name" value="FAD-bd_PCMH_sub2"/>
</dbReference>
<evidence type="ECO:0000259" key="4">
    <source>
        <dbReference type="PROSITE" id="PS51387"/>
    </source>
</evidence>
<dbReference type="InterPro" id="IPR016166">
    <property type="entry name" value="FAD-bd_PCMH"/>
</dbReference>
<dbReference type="EMBL" id="JANBVN010000013">
    <property type="protein sequence ID" value="KAJ9162242.1"/>
    <property type="molecule type" value="Genomic_DNA"/>
</dbReference>
<dbReference type="GO" id="GO:0016491">
    <property type="term" value="F:oxidoreductase activity"/>
    <property type="evidence" value="ECO:0007669"/>
    <property type="project" value="UniProtKB-KW"/>
</dbReference>
<protein>
    <submittedName>
        <fullName evidence="5">FAD binding domain-containing protein</fullName>
    </submittedName>
</protein>
<reference evidence="5" key="1">
    <citation type="submission" date="2022-07" db="EMBL/GenBank/DDBJ databases">
        <title>Fungi with potential for degradation of polypropylene.</title>
        <authorList>
            <person name="Gostincar C."/>
        </authorList>
    </citation>
    <scope>NUCLEOTIDE SEQUENCE</scope>
    <source>
        <strain evidence="5">EXF-13287</strain>
    </source>
</reference>
<dbReference type="GO" id="GO:0071949">
    <property type="term" value="F:FAD binding"/>
    <property type="evidence" value="ECO:0007669"/>
    <property type="project" value="InterPro"/>
</dbReference>
<dbReference type="InterPro" id="IPR036318">
    <property type="entry name" value="FAD-bd_PCMH-like_sf"/>
</dbReference>
<keyword evidence="3" id="KW-0732">Signal</keyword>
<dbReference type="AlphaFoldDB" id="A0AA38VT22"/>
<feature type="chain" id="PRO_5041367602" evidence="3">
    <location>
        <begin position="20"/>
        <end position="658"/>
    </location>
</feature>
<proteinExistence type="inferred from homology"/>
<keyword evidence="6" id="KW-1185">Reference proteome</keyword>
<accession>A0AA38VT22</accession>
<dbReference type="PROSITE" id="PS51387">
    <property type="entry name" value="FAD_PCMH"/>
    <property type="match status" value="1"/>
</dbReference>
<evidence type="ECO:0000313" key="6">
    <source>
        <dbReference type="Proteomes" id="UP001174691"/>
    </source>
</evidence>
<dbReference type="PANTHER" id="PTHR13878:SF91">
    <property type="entry name" value="FAD BINDING DOMAIN PROTEIN (AFU_ORTHOLOGUE AFUA_6G12070)-RELATED"/>
    <property type="match status" value="1"/>
</dbReference>
<dbReference type="InterPro" id="IPR006094">
    <property type="entry name" value="Oxid_FAD_bind_N"/>
</dbReference>
<dbReference type="Proteomes" id="UP001174691">
    <property type="component" value="Unassembled WGS sequence"/>
</dbReference>
<gene>
    <name evidence="5" type="ORF">NKR19_g1456</name>
</gene>
<name>A0AA38VT22_9PEZI</name>
<organism evidence="5 6">
    <name type="scientific">Coniochaeta hoffmannii</name>
    <dbReference type="NCBI Taxonomy" id="91930"/>
    <lineage>
        <taxon>Eukaryota</taxon>
        <taxon>Fungi</taxon>
        <taxon>Dikarya</taxon>
        <taxon>Ascomycota</taxon>
        <taxon>Pezizomycotina</taxon>
        <taxon>Sordariomycetes</taxon>
        <taxon>Sordariomycetidae</taxon>
        <taxon>Coniochaetales</taxon>
        <taxon>Coniochaetaceae</taxon>
        <taxon>Coniochaeta</taxon>
    </lineage>
</organism>
<dbReference type="InterPro" id="IPR012951">
    <property type="entry name" value="BBE"/>
</dbReference>
<dbReference type="InterPro" id="IPR050432">
    <property type="entry name" value="FAD-linked_Oxidoreductases_BP"/>
</dbReference>
<dbReference type="Pfam" id="PF01565">
    <property type="entry name" value="FAD_binding_4"/>
    <property type="match status" value="1"/>
</dbReference>
<dbReference type="Gene3D" id="3.30.465.10">
    <property type="match status" value="2"/>
</dbReference>
<comment type="similarity">
    <text evidence="1">Belongs to the oxygen-dependent FAD-linked oxidoreductase family.</text>
</comment>
<dbReference type="Pfam" id="PF08031">
    <property type="entry name" value="BBE"/>
    <property type="match status" value="1"/>
</dbReference>
<dbReference type="PANTHER" id="PTHR13878">
    <property type="entry name" value="GULONOLACTONE OXIDASE"/>
    <property type="match status" value="1"/>
</dbReference>
<feature type="signal peptide" evidence="3">
    <location>
        <begin position="1"/>
        <end position="19"/>
    </location>
</feature>
<evidence type="ECO:0000256" key="3">
    <source>
        <dbReference type="SAM" id="SignalP"/>
    </source>
</evidence>
<feature type="domain" description="FAD-binding PCMH-type" evidence="4">
    <location>
        <begin position="191"/>
        <end position="370"/>
    </location>
</feature>
<comment type="caution">
    <text evidence="5">The sequence shown here is derived from an EMBL/GenBank/DDBJ whole genome shotgun (WGS) entry which is preliminary data.</text>
</comment>
<sequence length="658" mass="71295">MRTQFAAALLLPLLELASGQTLVVDDQVIPADEATVAPAIDVVSADSSAAPVDLFTAETAQLTDDVLANLTSLQLSNITLFGFDTPEASKAKRGLFDGCKTYPGDLLWPSDLVWKVFNLLTGGALIKTKPYASPCYDDFGNYNAAKCAVIDSNWSNNSYLSTEDPTAINAVLYEGNTCLPPSLSSSDSCTLGGHPAYAVAVTAVYQIQLAINFARNLNLRLVIKNTGHDFNAKSTGAGALSIWTHKLKSINYIQRYSDSTYTGPAIKLGSGVQAYEVYAAAKQYGVTIVGGEGQTVGVMGGYIAGGGHSPLSSLYGMGADQALSFEVVTADGRFVTANANSNSDLFWALRGGGGSTFGVVTSVVVKAYPKLPVAIMSFTLMTGPTVNATAFWEAIRAWFQDFTKYTDDSQYMYWSMIPLGGDQFMLNMAPWFAPNKNTAQLQASVAPWMAKLAQLGITLTPTYQQFDNFYDAWKAGFPLESWGTPNIRQASRLFPRANFNDAAKFNATFNAFRSVVEDGGFIVGATLSGDAHGTYPDNAVNPAWRETTFHAIMATIWDAGSTPAQIQAAGDKMTFDWAQRWRDVSPGAGAYLSEADYIEPNFQQSFWGSKYDRLYSLKQKYDPLGVFYAHQIVGSEDWKMSENIYGNLPSQNSKLCRA</sequence>